<keyword evidence="1" id="KW-0175">Coiled coil</keyword>
<dbReference type="Gene3D" id="3.40.50.300">
    <property type="entry name" value="P-loop containing nucleotide triphosphate hydrolases"/>
    <property type="match status" value="1"/>
</dbReference>
<protein>
    <recommendedName>
        <fullName evidence="4">G domain-containing protein</fullName>
    </recommendedName>
</protein>
<dbReference type="EMBL" id="JAPFFF010000013">
    <property type="protein sequence ID" value="KAK8871412.1"/>
    <property type="molecule type" value="Genomic_DNA"/>
</dbReference>
<feature type="coiled-coil region" evidence="1">
    <location>
        <begin position="478"/>
        <end position="522"/>
    </location>
</feature>
<dbReference type="InterPro" id="IPR027417">
    <property type="entry name" value="P-loop_NTPase"/>
</dbReference>
<dbReference type="SUPFAM" id="SSF52540">
    <property type="entry name" value="P-loop containing nucleoside triphosphate hydrolases"/>
    <property type="match status" value="2"/>
</dbReference>
<organism evidence="2 3">
    <name type="scientific">Tritrichomonas musculus</name>
    <dbReference type="NCBI Taxonomy" id="1915356"/>
    <lineage>
        <taxon>Eukaryota</taxon>
        <taxon>Metamonada</taxon>
        <taxon>Parabasalia</taxon>
        <taxon>Tritrichomonadida</taxon>
        <taxon>Tritrichomonadidae</taxon>
        <taxon>Tritrichomonas</taxon>
    </lineage>
</organism>
<proteinExistence type="predicted"/>
<evidence type="ECO:0000313" key="3">
    <source>
        <dbReference type="Proteomes" id="UP001470230"/>
    </source>
</evidence>
<evidence type="ECO:0000313" key="2">
    <source>
        <dbReference type="EMBL" id="KAK8871412.1"/>
    </source>
</evidence>
<reference evidence="2 3" key="1">
    <citation type="submission" date="2024-04" db="EMBL/GenBank/DDBJ databases">
        <title>Tritrichomonas musculus Genome.</title>
        <authorList>
            <person name="Alves-Ferreira E."/>
            <person name="Grigg M."/>
            <person name="Lorenzi H."/>
            <person name="Galac M."/>
        </authorList>
    </citation>
    <scope>NUCLEOTIDE SEQUENCE [LARGE SCALE GENOMIC DNA]</scope>
    <source>
        <strain evidence="2 3">EAF2021</strain>
    </source>
</reference>
<dbReference type="Proteomes" id="UP001470230">
    <property type="component" value="Unassembled WGS sequence"/>
</dbReference>
<keyword evidence="3" id="KW-1185">Reference proteome</keyword>
<sequence length="575" mass="67863">MDFENIDYIERSIKSIENEIRDKIKNYNRYHRIILLGLTGSGKSSVARCLAKESIEIEVNGKDVHLTGTGIFAGSTSGTDIPVIYADDENKALYCDCPGFEDTRGMDKEIINAFSDDFLLTSDGNDIYVKILLVVSASEFNTGRGKVILDTFKRLKKMFPNPEQVKDSIGFVITKGEEDVNGTYYFTKLEEKACTELKTWCDYFKMRKNQVFLFPQAKKENEGRQYKFNDFDKLMDFLKFGFIKNPDHEITLSDSSLSNLNFIRIKHLQSIHEIVKELFLKINVNYRESNDSETLSLWLNIMHNLMDQKISKISDFRKIIEKYVPNCEQYEEYFSKLDDYETIDSFIDRIYDVDTITSSLQDIFRNMIVSAQDELKRYQVLAENSEIQEKLIKEKTEMIQRYKDDLQEEKDKIDQMKIDFEEEQKKYDEKERENNEKLIRMNNEIISQQKIYQDKQKEYDEQIGQMNNKILDQQRIMDEKTREHKEKLEQLYDDLQNQHIINDKMKKECSDKIEQIEKMKQEFFDLKNIQSQNLKEYKESLDILIQKVEKQDTIINGLYNKLPVIVEGGGICLLI</sequence>
<evidence type="ECO:0008006" key="4">
    <source>
        <dbReference type="Google" id="ProtNLM"/>
    </source>
</evidence>
<evidence type="ECO:0000256" key="1">
    <source>
        <dbReference type="SAM" id="Coils"/>
    </source>
</evidence>
<accession>A0ABR2J1D0</accession>
<gene>
    <name evidence="2" type="ORF">M9Y10_007138</name>
</gene>
<name>A0ABR2J1D0_9EUKA</name>
<comment type="caution">
    <text evidence="2">The sequence shown here is derived from an EMBL/GenBank/DDBJ whole genome shotgun (WGS) entry which is preliminary data.</text>
</comment>
<feature type="coiled-coil region" evidence="1">
    <location>
        <begin position="368"/>
        <end position="440"/>
    </location>
</feature>